<proteinExistence type="predicted"/>
<keyword evidence="3 6" id="KW-0812">Transmembrane</keyword>
<evidence type="ECO:0000256" key="5">
    <source>
        <dbReference type="ARBA" id="ARBA00023136"/>
    </source>
</evidence>
<dbReference type="Pfam" id="PF03631">
    <property type="entry name" value="Virul_fac_BrkB"/>
    <property type="match status" value="1"/>
</dbReference>
<feature type="transmembrane region" description="Helical" evidence="6">
    <location>
        <begin position="273"/>
        <end position="295"/>
    </location>
</feature>
<dbReference type="OrthoDB" id="163869at2"/>
<dbReference type="GO" id="GO:0005886">
    <property type="term" value="C:plasma membrane"/>
    <property type="evidence" value="ECO:0007669"/>
    <property type="project" value="UniProtKB-SubCell"/>
</dbReference>
<name>A0A0P6Y833_9CHLR</name>
<dbReference type="AlphaFoldDB" id="A0A0P6Y833"/>
<dbReference type="NCBIfam" id="TIGR00765">
    <property type="entry name" value="yihY_not_rbn"/>
    <property type="match status" value="1"/>
</dbReference>
<evidence type="ECO:0000313" key="7">
    <source>
        <dbReference type="EMBL" id="KPL77817.1"/>
    </source>
</evidence>
<comment type="caution">
    <text evidence="7">The sequence shown here is derived from an EMBL/GenBank/DDBJ whole genome shotgun (WGS) entry which is preliminary data.</text>
</comment>
<keyword evidence="5 6" id="KW-0472">Membrane</keyword>
<dbReference type="PANTHER" id="PTHR30213">
    <property type="entry name" value="INNER MEMBRANE PROTEIN YHJD"/>
    <property type="match status" value="1"/>
</dbReference>
<dbReference type="Proteomes" id="UP000050417">
    <property type="component" value="Unassembled WGS sequence"/>
</dbReference>
<dbReference type="PANTHER" id="PTHR30213:SF0">
    <property type="entry name" value="UPF0761 MEMBRANE PROTEIN YIHY"/>
    <property type="match status" value="1"/>
</dbReference>
<dbReference type="PIRSF" id="PIRSF035875">
    <property type="entry name" value="RNase_BN"/>
    <property type="match status" value="1"/>
</dbReference>
<feature type="transmembrane region" description="Helical" evidence="6">
    <location>
        <begin position="232"/>
        <end position="253"/>
    </location>
</feature>
<keyword evidence="2" id="KW-1003">Cell membrane</keyword>
<protein>
    <submittedName>
        <fullName evidence="7">Uncharacterized protein</fullName>
    </submittedName>
</protein>
<gene>
    <name evidence="7" type="ORF">ADN00_07990</name>
</gene>
<dbReference type="RefSeq" id="WP_075062463.1">
    <property type="nucleotide sequence ID" value="NZ_LGCL01000021.1"/>
</dbReference>
<evidence type="ECO:0000313" key="8">
    <source>
        <dbReference type="Proteomes" id="UP000050417"/>
    </source>
</evidence>
<comment type="subcellular location">
    <subcellularLocation>
        <location evidence="1">Cell membrane</location>
        <topology evidence="1">Multi-pass membrane protein</topology>
    </subcellularLocation>
</comment>
<dbReference type="EMBL" id="LGCL01000021">
    <property type="protein sequence ID" value="KPL77817.1"/>
    <property type="molecule type" value="Genomic_DNA"/>
</dbReference>
<keyword evidence="4 6" id="KW-1133">Transmembrane helix</keyword>
<sequence length="318" mass="36237">MKSLNAIKTAHILSTLEDAYRLTKKGLGSLFLVLRTAYRSFNITMSGETTASLAYYSLFSIFPLALLLIAVASNWLTAQTAQQRVIEYISEIIPISQDLIFNVIKEVVHRRGAFTLISLGSLVWSSSGFFNLLVRNINRPWIGMKPRHFVKTRLQALSIVLVLGSLFLVSILSTTGFEMLNKINFPLWREFLAQTTLRSFLSQFLPQIVRLALLWSLYYWVPNTQIPRLSALAGAVFVSVSWWLLNNAFTWYLNSGFAHYDLVYGSLGRTITLMLWFYFGNYILVFGNHLSAAIARLTRKDNITRSSMVNFDEDDESE</sequence>
<feature type="transmembrane region" description="Helical" evidence="6">
    <location>
        <begin position="200"/>
        <end position="220"/>
    </location>
</feature>
<evidence type="ECO:0000256" key="1">
    <source>
        <dbReference type="ARBA" id="ARBA00004651"/>
    </source>
</evidence>
<dbReference type="STRING" id="1134406.ADN00_07990"/>
<evidence type="ECO:0000256" key="3">
    <source>
        <dbReference type="ARBA" id="ARBA00022692"/>
    </source>
</evidence>
<feature type="transmembrane region" description="Helical" evidence="6">
    <location>
        <begin position="154"/>
        <end position="180"/>
    </location>
</feature>
<evidence type="ECO:0000256" key="2">
    <source>
        <dbReference type="ARBA" id="ARBA00022475"/>
    </source>
</evidence>
<evidence type="ECO:0000256" key="6">
    <source>
        <dbReference type="SAM" id="Phobius"/>
    </source>
</evidence>
<organism evidence="7 8">
    <name type="scientific">Ornatilinea apprima</name>
    <dbReference type="NCBI Taxonomy" id="1134406"/>
    <lineage>
        <taxon>Bacteria</taxon>
        <taxon>Bacillati</taxon>
        <taxon>Chloroflexota</taxon>
        <taxon>Anaerolineae</taxon>
        <taxon>Anaerolineales</taxon>
        <taxon>Anaerolineaceae</taxon>
        <taxon>Ornatilinea</taxon>
    </lineage>
</organism>
<feature type="transmembrane region" description="Helical" evidence="6">
    <location>
        <begin position="53"/>
        <end position="76"/>
    </location>
</feature>
<accession>A0A0P6Y833</accession>
<keyword evidence="8" id="KW-1185">Reference proteome</keyword>
<evidence type="ECO:0000256" key="4">
    <source>
        <dbReference type="ARBA" id="ARBA00022989"/>
    </source>
</evidence>
<feature type="transmembrane region" description="Helical" evidence="6">
    <location>
        <begin position="113"/>
        <end position="134"/>
    </location>
</feature>
<dbReference type="InterPro" id="IPR017039">
    <property type="entry name" value="Virul_fac_BrkB"/>
</dbReference>
<reference evidence="7 8" key="1">
    <citation type="submission" date="2015-07" db="EMBL/GenBank/DDBJ databases">
        <title>Genome sequence of Ornatilinea apprima DSM 23815.</title>
        <authorList>
            <person name="Hemp J."/>
            <person name="Ward L.M."/>
            <person name="Pace L.A."/>
            <person name="Fischer W.W."/>
        </authorList>
    </citation>
    <scope>NUCLEOTIDE SEQUENCE [LARGE SCALE GENOMIC DNA]</scope>
    <source>
        <strain evidence="7 8">P3M-1</strain>
    </source>
</reference>